<dbReference type="GO" id="GO:0005886">
    <property type="term" value="C:plasma membrane"/>
    <property type="evidence" value="ECO:0007669"/>
    <property type="project" value="TreeGrafter"/>
</dbReference>
<protein>
    <recommendedName>
        <fullName evidence="6">Tetraspanin</fullName>
    </recommendedName>
</protein>
<name>A0A2J7PXS4_9NEOP</name>
<dbReference type="SUPFAM" id="SSF48652">
    <property type="entry name" value="Tetraspanin"/>
    <property type="match status" value="1"/>
</dbReference>
<dbReference type="InterPro" id="IPR000301">
    <property type="entry name" value="Tetraspanin_animals"/>
</dbReference>
<dbReference type="PANTHER" id="PTHR19282">
    <property type="entry name" value="TETRASPANIN"/>
    <property type="match status" value="1"/>
</dbReference>
<feature type="transmembrane region" description="Helical" evidence="6">
    <location>
        <begin position="247"/>
        <end position="270"/>
    </location>
</feature>
<dbReference type="Proteomes" id="UP000235965">
    <property type="component" value="Unassembled WGS sequence"/>
</dbReference>
<keyword evidence="8" id="KW-1185">Reference proteome</keyword>
<dbReference type="EMBL" id="NEVH01020852">
    <property type="protein sequence ID" value="PNF21149.1"/>
    <property type="molecule type" value="Genomic_DNA"/>
</dbReference>
<reference evidence="7 8" key="1">
    <citation type="submission" date="2017-12" db="EMBL/GenBank/DDBJ databases">
        <title>Hemimetabolous genomes reveal molecular basis of termite eusociality.</title>
        <authorList>
            <person name="Harrison M.C."/>
            <person name="Jongepier E."/>
            <person name="Robertson H.M."/>
            <person name="Arning N."/>
            <person name="Bitard-Feildel T."/>
            <person name="Chao H."/>
            <person name="Childers C.P."/>
            <person name="Dinh H."/>
            <person name="Doddapaneni H."/>
            <person name="Dugan S."/>
            <person name="Gowin J."/>
            <person name="Greiner C."/>
            <person name="Han Y."/>
            <person name="Hu H."/>
            <person name="Hughes D.S.T."/>
            <person name="Huylmans A.-K."/>
            <person name="Kemena C."/>
            <person name="Kremer L.P.M."/>
            <person name="Lee S.L."/>
            <person name="Lopez-Ezquerra A."/>
            <person name="Mallet L."/>
            <person name="Monroy-Kuhn J.M."/>
            <person name="Moser A."/>
            <person name="Murali S.C."/>
            <person name="Muzny D.M."/>
            <person name="Otani S."/>
            <person name="Piulachs M.-D."/>
            <person name="Poelchau M."/>
            <person name="Qu J."/>
            <person name="Schaub F."/>
            <person name="Wada-Katsumata A."/>
            <person name="Worley K.C."/>
            <person name="Xie Q."/>
            <person name="Ylla G."/>
            <person name="Poulsen M."/>
            <person name="Gibbs R.A."/>
            <person name="Schal C."/>
            <person name="Richards S."/>
            <person name="Belles X."/>
            <person name="Korb J."/>
            <person name="Bornberg-Bauer E."/>
        </authorList>
    </citation>
    <scope>NUCLEOTIDE SEQUENCE [LARGE SCALE GENOMIC DNA]</scope>
    <source>
        <tissue evidence="7">Whole body</tissue>
    </source>
</reference>
<dbReference type="Pfam" id="PF00335">
    <property type="entry name" value="Tetraspanin"/>
    <property type="match status" value="1"/>
</dbReference>
<feature type="transmembrane region" description="Helical" evidence="6">
    <location>
        <begin position="79"/>
        <end position="102"/>
    </location>
</feature>
<proteinExistence type="inferred from homology"/>
<evidence type="ECO:0000256" key="2">
    <source>
        <dbReference type="ARBA" id="ARBA00006840"/>
    </source>
</evidence>
<evidence type="ECO:0000256" key="4">
    <source>
        <dbReference type="ARBA" id="ARBA00022989"/>
    </source>
</evidence>
<dbReference type="InterPro" id="IPR008952">
    <property type="entry name" value="Tetraspanin_EC2_sf"/>
</dbReference>
<dbReference type="PIRSF" id="PIRSF002419">
    <property type="entry name" value="Tetraspanin"/>
    <property type="match status" value="1"/>
</dbReference>
<sequence>MTDNEERNVFSYICNIKVATWIFLVLNSLLLLAGSFALCCAIWVGWDRHALVKLTGLIDDEEIRIKVAEKIELFVVDRVIYVIIGFLAALVSANSLGCSAVLPRERRCLLNYYFTFLFVILVLEFTAGCLATGYAFKGERQIKAAMNASLYRYNMTAKEEEKTTETLIWDSIFTKHECCGVYDYNDFEQISTASNITGSKVPGTCCPSSAVLENGVSKCPIYTKGTKILFQVGCYDAIFDVIVKKIIIVRGIIIGLVLSQFISIILVWFLDESILKRNLKSTQKIRWLLTEPFGL</sequence>
<evidence type="ECO:0000313" key="7">
    <source>
        <dbReference type="EMBL" id="PNF21149.1"/>
    </source>
</evidence>
<comment type="caution">
    <text evidence="7">The sequence shown here is derived from an EMBL/GenBank/DDBJ whole genome shotgun (WGS) entry which is preliminary data.</text>
</comment>
<evidence type="ECO:0000256" key="1">
    <source>
        <dbReference type="ARBA" id="ARBA00004141"/>
    </source>
</evidence>
<dbReference type="InParanoid" id="A0A2J7PXS4"/>
<organism evidence="7 8">
    <name type="scientific">Cryptotermes secundus</name>
    <dbReference type="NCBI Taxonomy" id="105785"/>
    <lineage>
        <taxon>Eukaryota</taxon>
        <taxon>Metazoa</taxon>
        <taxon>Ecdysozoa</taxon>
        <taxon>Arthropoda</taxon>
        <taxon>Hexapoda</taxon>
        <taxon>Insecta</taxon>
        <taxon>Pterygota</taxon>
        <taxon>Neoptera</taxon>
        <taxon>Polyneoptera</taxon>
        <taxon>Dictyoptera</taxon>
        <taxon>Blattodea</taxon>
        <taxon>Blattoidea</taxon>
        <taxon>Termitoidae</taxon>
        <taxon>Kalotermitidae</taxon>
        <taxon>Cryptotermitinae</taxon>
        <taxon>Cryptotermes</taxon>
    </lineage>
</organism>
<comment type="similarity">
    <text evidence="2 6">Belongs to the tetraspanin (TM4SF) family.</text>
</comment>
<dbReference type="Gene3D" id="1.10.1450.10">
    <property type="entry name" value="Tetraspanin"/>
    <property type="match status" value="1"/>
</dbReference>
<keyword evidence="4 6" id="KW-1133">Transmembrane helix</keyword>
<dbReference type="InterPro" id="IPR018499">
    <property type="entry name" value="Tetraspanin/Peripherin"/>
</dbReference>
<comment type="subcellular location">
    <subcellularLocation>
        <location evidence="1 6">Membrane</location>
        <topology evidence="1 6">Multi-pass membrane protein</topology>
    </subcellularLocation>
</comment>
<evidence type="ECO:0000256" key="6">
    <source>
        <dbReference type="RuleBase" id="RU361218"/>
    </source>
</evidence>
<gene>
    <name evidence="7" type="ORF">B7P43_G05112</name>
</gene>
<evidence type="ECO:0000256" key="3">
    <source>
        <dbReference type="ARBA" id="ARBA00022692"/>
    </source>
</evidence>
<feature type="transmembrane region" description="Helical" evidence="6">
    <location>
        <begin position="20"/>
        <end position="44"/>
    </location>
</feature>
<dbReference type="PANTHER" id="PTHR19282:SF544">
    <property type="entry name" value="TETRASPANIN"/>
    <property type="match status" value="1"/>
</dbReference>
<keyword evidence="3 6" id="KW-0812">Transmembrane</keyword>
<dbReference type="STRING" id="105785.A0A2J7PXS4"/>
<dbReference type="PRINTS" id="PR00259">
    <property type="entry name" value="TMFOUR"/>
</dbReference>
<evidence type="ECO:0000313" key="8">
    <source>
        <dbReference type="Proteomes" id="UP000235965"/>
    </source>
</evidence>
<keyword evidence="5 6" id="KW-0472">Membrane</keyword>
<evidence type="ECO:0000256" key="5">
    <source>
        <dbReference type="ARBA" id="ARBA00023136"/>
    </source>
</evidence>
<accession>A0A2J7PXS4</accession>
<dbReference type="AlphaFoldDB" id="A0A2J7PXS4"/>
<feature type="transmembrane region" description="Helical" evidence="6">
    <location>
        <begin position="114"/>
        <end position="136"/>
    </location>
</feature>